<feature type="transmembrane region" description="Helical" evidence="1">
    <location>
        <begin position="364"/>
        <end position="384"/>
    </location>
</feature>
<dbReference type="AlphaFoldDB" id="A0A4U6CT98"/>
<gene>
    <name evidence="2" type="ORF">FDK13_29405</name>
</gene>
<keyword evidence="1" id="KW-0812">Transmembrane</keyword>
<organism evidence="2 3">
    <name type="scientific">Dyadobacter frigoris</name>
    <dbReference type="NCBI Taxonomy" id="2576211"/>
    <lineage>
        <taxon>Bacteria</taxon>
        <taxon>Pseudomonadati</taxon>
        <taxon>Bacteroidota</taxon>
        <taxon>Cytophagia</taxon>
        <taxon>Cytophagales</taxon>
        <taxon>Spirosomataceae</taxon>
        <taxon>Dyadobacter</taxon>
    </lineage>
</organism>
<evidence type="ECO:0000313" key="2">
    <source>
        <dbReference type="EMBL" id="TKT87436.1"/>
    </source>
</evidence>
<dbReference type="EMBL" id="SZVO01000019">
    <property type="protein sequence ID" value="TKT87436.1"/>
    <property type="molecule type" value="Genomic_DNA"/>
</dbReference>
<keyword evidence="1" id="KW-0472">Membrane</keyword>
<feature type="transmembrane region" description="Helical" evidence="1">
    <location>
        <begin position="306"/>
        <end position="324"/>
    </location>
</feature>
<keyword evidence="1" id="KW-1133">Transmembrane helix</keyword>
<feature type="transmembrane region" description="Helical" evidence="1">
    <location>
        <begin position="336"/>
        <end position="352"/>
    </location>
</feature>
<feature type="transmembrane region" description="Helical" evidence="1">
    <location>
        <begin position="142"/>
        <end position="164"/>
    </location>
</feature>
<evidence type="ECO:0000256" key="1">
    <source>
        <dbReference type="SAM" id="Phobius"/>
    </source>
</evidence>
<feature type="transmembrane region" description="Helical" evidence="1">
    <location>
        <begin position="236"/>
        <end position="255"/>
    </location>
</feature>
<feature type="transmembrane region" description="Helical" evidence="1">
    <location>
        <begin position="210"/>
        <end position="229"/>
    </location>
</feature>
<name>A0A4U6CT98_9BACT</name>
<accession>A0A4U6CT98</accession>
<feature type="transmembrane region" description="Helical" evidence="1">
    <location>
        <begin position="39"/>
        <end position="56"/>
    </location>
</feature>
<keyword evidence="3" id="KW-1185">Reference proteome</keyword>
<protein>
    <recommendedName>
        <fullName evidence="4">Glycosyltransferase RgtA/B/C/D-like domain-containing protein</fullName>
    </recommendedName>
</protein>
<proteinExistence type="predicted"/>
<dbReference type="RefSeq" id="WP_285544240.1">
    <property type="nucleotide sequence ID" value="NZ_BSQH01000004.1"/>
</dbReference>
<feature type="transmembrane region" description="Helical" evidence="1">
    <location>
        <begin position="6"/>
        <end position="27"/>
    </location>
</feature>
<feature type="transmembrane region" description="Helical" evidence="1">
    <location>
        <begin position="109"/>
        <end position="130"/>
    </location>
</feature>
<evidence type="ECO:0000313" key="3">
    <source>
        <dbReference type="Proteomes" id="UP000304900"/>
    </source>
</evidence>
<sequence>MIYNFYFKLILFSVLLFITFSLGKSYLKPNKNSISNPEFFVVGFLVLTFLIRFLYMEEVESNIDTSTWLSGMHTVNHYPAWLWTLLNYTDSRPLTVLPLVLVSKLGINVGYVVSECIGLIFWLATTFFLYKIFDLFLSKQTSLILIWGFCLLIGTTFVSDYTAYNSEQLSVLMLTASTYAYLSYCDGQWKNNPGLLVFGILMGSLVYVKFQNVPMGIFITTALLIEILIQKRWKSALILIIGGLLPTILINLYYFSQGSLMIFWNNYFWNYFYYAYTTQFSDVPIGDRFNLVRIFRFIYFYDDSKWYFLAATIIISLGVIANVIKRQPTSARQKNFFFFSLLYIFVCLYAILQSGNSFGHYKLYLWVPVTLFTGIIISISPAIVQKYCLLFFLVSGTIIAGKNLLLKEKSLLAIHAHLDQKIIASIRKNSRHDEPVVVWGWRDQLYVRAQRPMGYRDAHSFHFALKSRLIPYWTTDFLNDIRKNKPSVFVDVTQPEGYSTFAKILSPHNNIPQIRNYVNKYYSLIENIEGVRIYKRKP</sequence>
<reference evidence="2 3" key="1">
    <citation type="submission" date="2019-05" db="EMBL/GenBank/DDBJ databases">
        <title>Dyadobacter AR-3-8 sp. nov., isolated from arctic soil.</title>
        <authorList>
            <person name="Chaudhary D.K."/>
        </authorList>
    </citation>
    <scope>NUCLEOTIDE SEQUENCE [LARGE SCALE GENOMIC DNA]</scope>
    <source>
        <strain evidence="2 3">AR-3-8</strain>
    </source>
</reference>
<dbReference type="Proteomes" id="UP000304900">
    <property type="component" value="Unassembled WGS sequence"/>
</dbReference>
<evidence type="ECO:0008006" key="4">
    <source>
        <dbReference type="Google" id="ProtNLM"/>
    </source>
</evidence>
<comment type="caution">
    <text evidence="2">The sequence shown here is derived from an EMBL/GenBank/DDBJ whole genome shotgun (WGS) entry which is preliminary data.</text>
</comment>